<name>A0A4P6Q6P0_9ACTN</name>
<sequence length="218" mass="23670" precursor="true">MTPVTILVCSRAARISALAAASPLLLAACGPDLDSMRSGPIPEEAPRLAEADLAPEPGDESPFAERVEWSIVESTSRFARTSDPEAKARCPEFSTREDSEIVCTVVFHGAEAKWDVTIDGGEFTVSSQMVPRGRQVVRETAENLLRHEMDTETVRCDMDKVHVVPVDGGEDKAVTCEWGRDEDSWKTSERQGTVRIQTSSPAAGLGSGEEFWFADAEG</sequence>
<evidence type="ECO:0000256" key="1">
    <source>
        <dbReference type="SAM" id="MobiDB-lite"/>
    </source>
</evidence>
<gene>
    <name evidence="3" type="ORF">EKD16_23440</name>
</gene>
<keyword evidence="4" id="KW-1185">Reference proteome</keyword>
<evidence type="ECO:0008006" key="5">
    <source>
        <dbReference type="Google" id="ProtNLM"/>
    </source>
</evidence>
<feature type="chain" id="PRO_5020796184" description="DUF4333 domain-containing protein" evidence="2">
    <location>
        <begin position="28"/>
        <end position="218"/>
    </location>
</feature>
<dbReference type="EMBL" id="CP036455">
    <property type="protein sequence ID" value="QBI56436.1"/>
    <property type="molecule type" value="Genomic_DNA"/>
</dbReference>
<evidence type="ECO:0000256" key="2">
    <source>
        <dbReference type="SAM" id="SignalP"/>
    </source>
</evidence>
<dbReference type="AlphaFoldDB" id="A0A4P6Q6P0"/>
<dbReference type="Proteomes" id="UP000292235">
    <property type="component" value="Chromosome"/>
</dbReference>
<proteinExistence type="predicted"/>
<protein>
    <recommendedName>
        <fullName evidence="5">DUF4333 domain-containing protein</fullName>
    </recommendedName>
</protein>
<feature type="signal peptide" evidence="2">
    <location>
        <begin position="1"/>
        <end position="27"/>
    </location>
</feature>
<evidence type="ECO:0000313" key="3">
    <source>
        <dbReference type="EMBL" id="QBI56436.1"/>
    </source>
</evidence>
<feature type="region of interest" description="Disordered" evidence="1">
    <location>
        <begin position="198"/>
        <end position="218"/>
    </location>
</feature>
<accession>A0A4P6Q6P0</accession>
<keyword evidence="2" id="KW-0732">Signal</keyword>
<organism evidence="3 4">
    <name type="scientific">Streptomonospora litoralis</name>
    <dbReference type="NCBI Taxonomy" id="2498135"/>
    <lineage>
        <taxon>Bacteria</taxon>
        <taxon>Bacillati</taxon>
        <taxon>Actinomycetota</taxon>
        <taxon>Actinomycetes</taxon>
        <taxon>Streptosporangiales</taxon>
        <taxon>Nocardiopsidaceae</taxon>
        <taxon>Streptomonospora</taxon>
    </lineage>
</organism>
<reference evidence="3 4" key="1">
    <citation type="submission" date="2019-02" db="EMBL/GenBank/DDBJ databases">
        <authorList>
            <person name="Khodamoradi S."/>
            <person name="Hahnke R.L."/>
            <person name="Kaempfer P."/>
            <person name="Schumann P."/>
            <person name="Rohde M."/>
            <person name="Steinert M."/>
            <person name="Luzhetskyy A."/>
            <person name="Wink J."/>
            <person name="Ruckert C."/>
        </authorList>
    </citation>
    <scope>NUCLEOTIDE SEQUENCE [LARGE SCALE GENOMIC DNA]</scope>
    <source>
        <strain evidence="3 4">M2</strain>
    </source>
</reference>
<evidence type="ECO:0000313" key="4">
    <source>
        <dbReference type="Proteomes" id="UP000292235"/>
    </source>
</evidence>
<dbReference type="KEGG" id="strr:EKD16_23440"/>